<dbReference type="CDD" id="cd04453">
    <property type="entry name" value="S1_RNase_E"/>
    <property type="match status" value="1"/>
</dbReference>
<dbReference type="NCBIfam" id="TIGR00757">
    <property type="entry name" value="RNaseEG"/>
    <property type="match status" value="1"/>
</dbReference>
<dbReference type="GO" id="GO:0004540">
    <property type="term" value="F:RNA nuclease activity"/>
    <property type="evidence" value="ECO:0007669"/>
    <property type="project" value="InterPro"/>
</dbReference>
<dbReference type="Gene3D" id="2.40.50.140">
    <property type="entry name" value="Nucleic acid-binding proteins"/>
    <property type="match status" value="1"/>
</dbReference>
<reference evidence="7" key="1">
    <citation type="journal article" date="2020" name="mSystems">
        <title>Genome- and Community-Level Interaction Insights into Carbon Utilization and Element Cycling Functions of Hydrothermarchaeota in Hydrothermal Sediment.</title>
        <authorList>
            <person name="Zhou Z."/>
            <person name="Liu Y."/>
            <person name="Xu W."/>
            <person name="Pan J."/>
            <person name="Luo Z.H."/>
            <person name="Li M."/>
        </authorList>
    </citation>
    <scope>NUCLEOTIDE SEQUENCE [LARGE SCALE GENOMIC DNA]</scope>
    <source>
        <strain evidence="7">SpSt-132</strain>
    </source>
</reference>
<dbReference type="GO" id="GO:0046872">
    <property type="term" value="F:metal ion binding"/>
    <property type="evidence" value="ECO:0007669"/>
    <property type="project" value="UniProtKB-KW"/>
</dbReference>
<comment type="caution">
    <text evidence="7">The sequence shown here is derived from an EMBL/GenBank/DDBJ whole genome shotgun (WGS) entry which is preliminary data.</text>
</comment>
<evidence type="ECO:0000259" key="6">
    <source>
        <dbReference type="PROSITE" id="PS50126"/>
    </source>
</evidence>
<organism evidence="7">
    <name type="scientific">Hydrogenobacter sp</name>
    <dbReference type="NCBI Taxonomy" id="2152829"/>
    <lineage>
        <taxon>Bacteria</taxon>
        <taxon>Pseudomonadati</taxon>
        <taxon>Aquificota</taxon>
        <taxon>Aquificia</taxon>
        <taxon>Aquificales</taxon>
        <taxon>Aquificaceae</taxon>
        <taxon>Hydrogenobacter</taxon>
    </lineage>
</organism>
<dbReference type="GO" id="GO:0005737">
    <property type="term" value="C:cytoplasm"/>
    <property type="evidence" value="ECO:0007669"/>
    <property type="project" value="TreeGrafter"/>
</dbReference>
<protein>
    <submittedName>
        <fullName evidence="7">Rne/Rng family ribonuclease</fullName>
    </submittedName>
</protein>
<comment type="cofactor">
    <cofactor evidence="1">
        <name>Mg(2+)</name>
        <dbReference type="ChEBI" id="CHEBI:18420"/>
    </cofactor>
</comment>
<dbReference type="Pfam" id="PF10150">
    <property type="entry name" value="RNase_E_G"/>
    <property type="match status" value="1"/>
</dbReference>
<dbReference type="InterPro" id="IPR012340">
    <property type="entry name" value="NA-bd_OB-fold"/>
</dbReference>
<dbReference type="GO" id="GO:0006364">
    <property type="term" value="P:rRNA processing"/>
    <property type="evidence" value="ECO:0007669"/>
    <property type="project" value="TreeGrafter"/>
</dbReference>
<dbReference type="InterPro" id="IPR019307">
    <property type="entry name" value="RNA-bd_AU-1/RNase_E/G"/>
</dbReference>
<dbReference type="PROSITE" id="PS50126">
    <property type="entry name" value="S1"/>
    <property type="match status" value="1"/>
</dbReference>
<dbReference type="AlphaFoldDB" id="A0A7C2ZFI6"/>
<evidence type="ECO:0000256" key="2">
    <source>
        <dbReference type="ARBA" id="ARBA00022723"/>
    </source>
</evidence>
<evidence type="ECO:0000256" key="1">
    <source>
        <dbReference type="ARBA" id="ARBA00001946"/>
    </source>
</evidence>
<dbReference type="PANTHER" id="PTHR30001">
    <property type="entry name" value="RIBONUCLEASE"/>
    <property type="match status" value="1"/>
</dbReference>
<dbReference type="GO" id="GO:0003723">
    <property type="term" value="F:RNA binding"/>
    <property type="evidence" value="ECO:0007669"/>
    <property type="project" value="UniProtKB-KW"/>
</dbReference>
<accession>A0A7C2ZFI6</accession>
<keyword evidence="2" id="KW-0479">Metal-binding</keyword>
<evidence type="ECO:0000313" key="7">
    <source>
        <dbReference type="EMBL" id="HEW45226.1"/>
    </source>
</evidence>
<keyword evidence="3" id="KW-0378">Hydrolase</keyword>
<gene>
    <name evidence="7" type="ORF">ENO47_00935</name>
</gene>
<dbReference type="InterPro" id="IPR004659">
    <property type="entry name" value="RNase_E/G"/>
</dbReference>
<dbReference type="InterPro" id="IPR003029">
    <property type="entry name" value="S1_domain"/>
</dbReference>
<keyword evidence="5" id="KW-0694">RNA-binding</keyword>
<dbReference type="SUPFAM" id="SSF50249">
    <property type="entry name" value="Nucleic acid-binding proteins"/>
    <property type="match status" value="1"/>
</dbReference>
<keyword evidence="4" id="KW-0460">Magnesium</keyword>
<dbReference type="GO" id="GO:0016787">
    <property type="term" value="F:hydrolase activity"/>
    <property type="evidence" value="ECO:0007669"/>
    <property type="project" value="UniProtKB-KW"/>
</dbReference>
<proteinExistence type="predicted"/>
<evidence type="ECO:0000256" key="5">
    <source>
        <dbReference type="ARBA" id="ARBA00022884"/>
    </source>
</evidence>
<name>A0A7C2ZFI6_9AQUI</name>
<evidence type="ECO:0000256" key="4">
    <source>
        <dbReference type="ARBA" id="ARBA00022842"/>
    </source>
</evidence>
<evidence type="ECO:0000256" key="3">
    <source>
        <dbReference type="ARBA" id="ARBA00022801"/>
    </source>
</evidence>
<feature type="domain" description="S1 motif" evidence="6">
    <location>
        <begin position="39"/>
        <end position="70"/>
    </location>
</feature>
<sequence>MAKRLVVLSASELILSFLIEGNNVYKISAEERGFKRYTDSIFKGKVKRLAKGMDGVFVDVGIGRDAFLPLKGENYRVGESLIVQMVREPEGEKGAKLTTNVKLVGKYLVYFPRGKDIRCSSRIQSEEKDRLCSLLEKDLKEEGVILRSAAVRATHEQIKEELEKLRGLWQQIERRAKALKKPQPILEEYPSYIRLIRDHWQDMEEIISDNPLIWNHIASFLEDFEPELLKKNLYIKDPTAYVHKYKLQDSLRSVLNKVVWLKGGGYISIEETEAFTIIDVNSGDPTGSCHEENALRTNLEAVKEIAKQVILRDIGGIILIDFIDMKKQENKELVIKSMQQAFEEETCNITIYGFTKLGILEMSRKKSGRSISKLLTEACPYCSGKGYIKSSSFFLFELEKEITDQAHKALKVQVHPIRYEKVKKALQSKGYSHIQVDESHDVGVNNFNISHG</sequence>
<dbReference type="PANTHER" id="PTHR30001:SF0">
    <property type="entry name" value="RIBONUCLEASE G"/>
    <property type="match status" value="1"/>
</dbReference>
<dbReference type="EMBL" id="DSFP01000020">
    <property type="protein sequence ID" value="HEW45226.1"/>
    <property type="molecule type" value="Genomic_DNA"/>
</dbReference>